<dbReference type="Proteomes" id="UP000299102">
    <property type="component" value="Unassembled WGS sequence"/>
</dbReference>
<reference evidence="1 2" key="1">
    <citation type="journal article" date="2019" name="Commun. Biol.">
        <title>The bagworm genome reveals a unique fibroin gene that provides high tensile strength.</title>
        <authorList>
            <person name="Kono N."/>
            <person name="Nakamura H."/>
            <person name="Ohtoshi R."/>
            <person name="Tomita M."/>
            <person name="Numata K."/>
            <person name="Arakawa K."/>
        </authorList>
    </citation>
    <scope>NUCLEOTIDE SEQUENCE [LARGE SCALE GENOMIC DNA]</scope>
</reference>
<comment type="caution">
    <text evidence="1">The sequence shown here is derived from an EMBL/GenBank/DDBJ whole genome shotgun (WGS) entry which is preliminary data.</text>
</comment>
<proteinExistence type="predicted"/>
<evidence type="ECO:0000313" key="2">
    <source>
        <dbReference type="Proteomes" id="UP000299102"/>
    </source>
</evidence>
<gene>
    <name evidence="1" type="ORF">EVAR_24725_1</name>
</gene>
<sequence length="78" mass="8970">MVASTWPEVVKDRTLHYYIGQRVKRPAATNKPPDGMFRVQTYKCNEGPESPGDRERDHYFEVKTSLGTLGIFEMGKNH</sequence>
<dbReference type="AlphaFoldDB" id="A0A4C1VEN6"/>
<name>A0A4C1VEN6_EUMVA</name>
<evidence type="ECO:0000313" key="1">
    <source>
        <dbReference type="EMBL" id="GBP36722.1"/>
    </source>
</evidence>
<dbReference type="EMBL" id="BGZK01000322">
    <property type="protein sequence ID" value="GBP36722.1"/>
    <property type="molecule type" value="Genomic_DNA"/>
</dbReference>
<organism evidence="1 2">
    <name type="scientific">Eumeta variegata</name>
    <name type="common">Bagworm moth</name>
    <name type="synonym">Eumeta japonica</name>
    <dbReference type="NCBI Taxonomy" id="151549"/>
    <lineage>
        <taxon>Eukaryota</taxon>
        <taxon>Metazoa</taxon>
        <taxon>Ecdysozoa</taxon>
        <taxon>Arthropoda</taxon>
        <taxon>Hexapoda</taxon>
        <taxon>Insecta</taxon>
        <taxon>Pterygota</taxon>
        <taxon>Neoptera</taxon>
        <taxon>Endopterygota</taxon>
        <taxon>Lepidoptera</taxon>
        <taxon>Glossata</taxon>
        <taxon>Ditrysia</taxon>
        <taxon>Tineoidea</taxon>
        <taxon>Psychidae</taxon>
        <taxon>Oiketicinae</taxon>
        <taxon>Eumeta</taxon>
    </lineage>
</organism>
<keyword evidence="2" id="KW-1185">Reference proteome</keyword>
<protein>
    <submittedName>
        <fullName evidence="1">Uncharacterized protein</fullName>
    </submittedName>
</protein>
<accession>A0A4C1VEN6</accession>